<keyword evidence="13 25" id="KW-0418">Kinase</keyword>
<dbReference type="InterPro" id="IPR029056">
    <property type="entry name" value="Ribokinase-like"/>
</dbReference>
<keyword evidence="16" id="KW-0511">Multifunctional enzyme</keyword>
<accession>A0A7G7CPM7</accession>
<protein>
    <recommendedName>
        <fullName evidence="23">Thiamine biosynthesis multifunctional protein ThiED</fullName>
        <ecNumber evidence="9">2.5.1.3</ecNumber>
        <ecNumber evidence="8">2.7.1.49</ecNumber>
        <ecNumber evidence="10">2.7.4.7</ecNumber>
    </recommendedName>
</protein>
<dbReference type="KEGG" id="cik:H0194_00220"/>
<dbReference type="NCBIfam" id="TIGR00097">
    <property type="entry name" value="HMP-P_kinase"/>
    <property type="match status" value="1"/>
</dbReference>
<dbReference type="GO" id="GO:0004789">
    <property type="term" value="F:thiamine-phosphate diphosphorylase activity"/>
    <property type="evidence" value="ECO:0007669"/>
    <property type="project" value="UniProtKB-EC"/>
</dbReference>
<evidence type="ECO:0000256" key="4">
    <source>
        <dbReference type="ARBA" id="ARBA00003814"/>
    </source>
</evidence>
<dbReference type="GO" id="GO:0005829">
    <property type="term" value="C:cytosol"/>
    <property type="evidence" value="ECO:0007669"/>
    <property type="project" value="TreeGrafter"/>
</dbReference>
<evidence type="ECO:0000256" key="5">
    <source>
        <dbReference type="ARBA" id="ARBA00003848"/>
    </source>
</evidence>
<comment type="catalytic activity">
    <reaction evidence="17">
        <text>4-methyl-5-(2-phosphooxyethyl)-thiazole + 4-amino-2-methyl-5-(diphosphooxymethyl)pyrimidine + H(+) = thiamine phosphate + diphosphate</text>
        <dbReference type="Rhea" id="RHEA:22328"/>
        <dbReference type="ChEBI" id="CHEBI:15378"/>
        <dbReference type="ChEBI" id="CHEBI:33019"/>
        <dbReference type="ChEBI" id="CHEBI:37575"/>
        <dbReference type="ChEBI" id="CHEBI:57841"/>
        <dbReference type="ChEBI" id="CHEBI:58296"/>
        <dbReference type="EC" id="2.5.1.3"/>
    </reaction>
</comment>
<comment type="catalytic activity">
    <reaction evidence="18">
        <text>2-(2-carboxy-4-methylthiazol-5-yl)ethyl phosphate + 4-amino-2-methyl-5-(diphosphooxymethyl)pyrimidine + 2 H(+) = thiamine phosphate + CO2 + diphosphate</text>
        <dbReference type="Rhea" id="RHEA:47848"/>
        <dbReference type="ChEBI" id="CHEBI:15378"/>
        <dbReference type="ChEBI" id="CHEBI:16526"/>
        <dbReference type="ChEBI" id="CHEBI:33019"/>
        <dbReference type="ChEBI" id="CHEBI:37575"/>
        <dbReference type="ChEBI" id="CHEBI:57841"/>
        <dbReference type="ChEBI" id="CHEBI:62890"/>
        <dbReference type="EC" id="2.5.1.3"/>
    </reaction>
</comment>
<evidence type="ECO:0000256" key="21">
    <source>
        <dbReference type="ARBA" id="ARBA00061288"/>
    </source>
</evidence>
<comment type="similarity">
    <text evidence="20">In the N-terminal section; belongs to the thiamine-phosphate synthase family.</text>
</comment>
<evidence type="ECO:0000256" key="15">
    <source>
        <dbReference type="ARBA" id="ARBA00022977"/>
    </source>
</evidence>
<evidence type="ECO:0000256" key="22">
    <source>
        <dbReference type="ARBA" id="ARBA00061559"/>
    </source>
</evidence>
<name>A0A7G7CPM7_9CORY</name>
<evidence type="ECO:0000256" key="13">
    <source>
        <dbReference type="ARBA" id="ARBA00022777"/>
    </source>
</evidence>
<feature type="domain" description="Pyridoxamine kinase/Phosphomethylpyrimidine kinase" evidence="24">
    <location>
        <begin position="23"/>
        <end position="270"/>
    </location>
</feature>
<evidence type="ECO:0000256" key="2">
    <source>
        <dbReference type="ARBA" id="ARBA00000565"/>
    </source>
</evidence>
<keyword evidence="14" id="KW-0067">ATP-binding</keyword>
<sequence>MTTAQPHTTLGSIPRVLSIAGTDPTGGAGVQADLKAILAADGFGMSVITALVAQNTHGVREIHTPPLEFLDAQFRAVADDVTVDAIKIGMLGDAPITDAVTAWLPRLGAQHVVLDPVMVATSGHRLLTADAENKVRELARLADVITPNLPELAVLTNTPVADTLEQATETAKHFVDEYGTAVVVKGGHLTSRDHADNVAVTATRTHRVSTPRIDTKNTHGTGCSLSSALATRLGHGDSLPEALEWSTSWLREAIAAADALNIGTGRGPVDHGARARRLLRLSQDGHQES</sequence>
<dbReference type="AlphaFoldDB" id="A0A7G7CPM7"/>
<evidence type="ECO:0000256" key="16">
    <source>
        <dbReference type="ARBA" id="ARBA00023268"/>
    </source>
</evidence>
<dbReference type="EC" id="2.7.4.7" evidence="10"/>
<evidence type="ECO:0000256" key="23">
    <source>
        <dbReference type="ARBA" id="ARBA00067202"/>
    </source>
</evidence>
<evidence type="ECO:0000256" key="9">
    <source>
        <dbReference type="ARBA" id="ARBA00012830"/>
    </source>
</evidence>
<evidence type="ECO:0000256" key="3">
    <source>
        <dbReference type="ARBA" id="ARBA00001946"/>
    </source>
</evidence>
<reference evidence="25 26" key="1">
    <citation type="submission" date="2020-07" db="EMBL/GenBank/DDBJ databases">
        <title>Complete genome and description of Corynebacterium incognita strain Marseille-Q3630 sp. nov.</title>
        <authorList>
            <person name="Boxberger M."/>
        </authorList>
    </citation>
    <scope>NUCLEOTIDE SEQUENCE [LARGE SCALE GENOMIC DNA]</scope>
    <source>
        <strain evidence="25 26">Marseille-Q3630</strain>
    </source>
</reference>
<dbReference type="Proteomes" id="UP000515743">
    <property type="component" value="Chromosome"/>
</dbReference>
<dbReference type="EMBL" id="CP059404">
    <property type="protein sequence ID" value="QNE89543.1"/>
    <property type="molecule type" value="Genomic_DNA"/>
</dbReference>
<comment type="catalytic activity">
    <reaction evidence="2">
        <text>4-amino-2-methyl-5-(phosphooxymethyl)pyrimidine + ATP = 4-amino-2-methyl-5-(diphosphooxymethyl)pyrimidine + ADP</text>
        <dbReference type="Rhea" id="RHEA:19893"/>
        <dbReference type="ChEBI" id="CHEBI:30616"/>
        <dbReference type="ChEBI" id="CHEBI:57841"/>
        <dbReference type="ChEBI" id="CHEBI:58354"/>
        <dbReference type="ChEBI" id="CHEBI:456216"/>
        <dbReference type="EC" id="2.7.4.7"/>
    </reaction>
</comment>
<proteinExistence type="inferred from homology"/>
<gene>
    <name evidence="25" type="primary">thiD</name>
    <name evidence="25" type="ORF">H0194_00220</name>
</gene>
<dbReference type="EC" id="2.7.1.49" evidence="8"/>
<keyword evidence="12" id="KW-0547">Nucleotide-binding</keyword>
<dbReference type="GO" id="GO:0009229">
    <property type="term" value="P:thiamine diphosphate biosynthetic process"/>
    <property type="evidence" value="ECO:0007669"/>
    <property type="project" value="UniProtKB-UniPathway"/>
</dbReference>
<comment type="cofactor">
    <cofactor evidence="3">
        <name>Mg(2+)</name>
        <dbReference type="ChEBI" id="CHEBI:18420"/>
    </cofactor>
</comment>
<dbReference type="UniPathway" id="UPA00060">
    <property type="reaction ID" value="UER00138"/>
</dbReference>
<evidence type="ECO:0000256" key="1">
    <source>
        <dbReference type="ARBA" id="ARBA00000151"/>
    </source>
</evidence>
<dbReference type="EC" id="2.5.1.3" evidence="9"/>
<comment type="similarity">
    <text evidence="22">In the C-terminal section; belongs to the thiaminase-2 family.</text>
</comment>
<dbReference type="PANTHER" id="PTHR20858">
    <property type="entry name" value="PHOSPHOMETHYLPYRIMIDINE KINASE"/>
    <property type="match status" value="1"/>
</dbReference>
<evidence type="ECO:0000256" key="17">
    <source>
        <dbReference type="ARBA" id="ARBA00047334"/>
    </source>
</evidence>
<evidence type="ECO:0000256" key="14">
    <source>
        <dbReference type="ARBA" id="ARBA00022840"/>
    </source>
</evidence>
<evidence type="ECO:0000259" key="24">
    <source>
        <dbReference type="Pfam" id="PF08543"/>
    </source>
</evidence>
<evidence type="ECO:0000256" key="20">
    <source>
        <dbReference type="ARBA" id="ARBA00061283"/>
    </source>
</evidence>
<evidence type="ECO:0000256" key="18">
    <source>
        <dbReference type="ARBA" id="ARBA00047851"/>
    </source>
</evidence>
<evidence type="ECO:0000256" key="7">
    <source>
        <dbReference type="ARBA" id="ARBA00005165"/>
    </source>
</evidence>
<evidence type="ECO:0000313" key="25">
    <source>
        <dbReference type="EMBL" id="QNE89543.1"/>
    </source>
</evidence>
<comment type="function">
    <text evidence="5">Catalyzes the phosphorylation of hydroxymethylpyrimidine phosphate (HMP-P) to HMP-PP, and of HMP to HMP-P.</text>
</comment>
<dbReference type="GO" id="GO:0005524">
    <property type="term" value="F:ATP binding"/>
    <property type="evidence" value="ECO:0007669"/>
    <property type="project" value="UniProtKB-KW"/>
</dbReference>
<evidence type="ECO:0000256" key="8">
    <source>
        <dbReference type="ARBA" id="ARBA00012135"/>
    </source>
</evidence>
<organism evidence="25 26">
    <name type="scientific">Corynebacterium incognita</name>
    <dbReference type="NCBI Taxonomy" id="2754725"/>
    <lineage>
        <taxon>Bacteria</taxon>
        <taxon>Bacillati</taxon>
        <taxon>Actinomycetota</taxon>
        <taxon>Actinomycetes</taxon>
        <taxon>Mycobacteriales</taxon>
        <taxon>Corynebacteriaceae</taxon>
        <taxon>Corynebacterium</taxon>
    </lineage>
</organism>
<evidence type="ECO:0000256" key="11">
    <source>
        <dbReference type="ARBA" id="ARBA00022679"/>
    </source>
</evidence>
<comment type="function">
    <text evidence="4">Condenses 4-methyl-5-(beta-hydroxyethyl)thiazole monophosphate (THZ-P) and 2-methyl-4-amino-5-hydroxymethyl pyrimidine pyrophosphate (HMP-PP) to form thiamine monophosphate (TMP).</text>
</comment>
<keyword evidence="26" id="KW-1185">Reference proteome</keyword>
<evidence type="ECO:0000256" key="12">
    <source>
        <dbReference type="ARBA" id="ARBA00022741"/>
    </source>
</evidence>
<dbReference type="GO" id="GO:0008902">
    <property type="term" value="F:hydroxymethylpyrimidine kinase activity"/>
    <property type="evidence" value="ECO:0007669"/>
    <property type="project" value="UniProtKB-EC"/>
</dbReference>
<evidence type="ECO:0000256" key="6">
    <source>
        <dbReference type="ARBA" id="ARBA00004769"/>
    </source>
</evidence>
<dbReference type="GO" id="GO:0009228">
    <property type="term" value="P:thiamine biosynthetic process"/>
    <property type="evidence" value="ECO:0007669"/>
    <property type="project" value="UniProtKB-KW"/>
</dbReference>
<dbReference type="FunFam" id="3.40.1190.20:FF:000003">
    <property type="entry name" value="Phosphomethylpyrimidine kinase ThiD"/>
    <property type="match status" value="1"/>
</dbReference>
<comment type="pathway">
    <text evidence="7">Cofactor biosynthesis; thiamine diphosphate biosynthesis; thiamine phosphate from 4-amino-2-methyl-5-diphosphomethylpyrimidine and 4-methyl-5-(2-phosphoethyl)-thiazole: step 1/1.</text>
</comment>
<dbReference type="SUPFAM" id="SSF53613">
    <property type="entry name" value="Ribokinase-like"/>
    <property type="match status" value="1"/>
</dbReference>
<dbReference type="Pfam" id="PF08543">
    <property type="entry name" value="Phos_pyr_kin"/>
    <property type="match status" value="1"/>
</dbReference>
<dbReference type="CDD" id="cd01169">
    <property type="entry name" value="HMPP_kinase"/>
    <property type="match status" value="1"/>
</dbReference>
<dbReference type="InterPro" id="IPR013749">
    <property type="entry name" value="PM/HMP-P_kinase-1"/>
</dbReference>
<evidence type="ECO:0000256" key="10">
    <source>
        <dbReference type="ARBA" id="ARBA00012963"/>
    </source>
</evidence>
<dbReference type="PANTHER" id="PTHR20858:SF17">
    <property type="entry name" value="HYDROXYMETHYLPYRIMIDINE_PHOSPHOMETHYLPYRIMIDINE KINASE THI20-RELATED"/>
    <property type="match status" value="1"/>
</dbReference>
<comment type="pathway">
    <text evidence="6">Cofactor biosynthesis; thiamine diphosphate biosynthesis; 4-amino-2-methyl-5-diphosphomethylpyrimidine from 5-amino-1-(5-phospho-D-ribosyl)imidazole: step 3/3.</text>
</comment>
<comment type="catalytic activity">
    <reaction evidence="19">
        <text>2-[(2R,5Z)-2-carboxy-4-methylthiazol-5(2H)-ylidene]ethyl phosphate + 4-amino-2-methyl-5-(diphosphooxymethyl)pyrimidine + 2 H(+) = thiamine phosphate + CO2 + diphosphate</text>
        <dbReference type="Rhea" id="RHEA:47844"/>
        <dbReference type="ChEBI" id="CHEBI:15378"/>
        <dbReference type="ChEBI" id="CHEBI:16526"/>
        <dbReference type="ChEBI" id="CHEBI:33019"/>
        <dbReference type="ChEBI" id="CHEBI:37575"/>
        <dbReference type="ChEBI" id="CHEBI:57841"/>
        <dbReference type="ChEBI" id="CHEBI:62899"/>
        <dbReference type="EC" id="2.5.1.3"/>
    </reaction>
</comment>
<evidence type="ECO:0000313" key="26">
    <source>
        <dbReference type="Proteomes" id="UP000515743"/>
    </source>
</evidence>
<keyword evidence="11 25" id="KW-0808">Transferase</keyword>
<comment type="similarity">
    <text evidence="21">In the central section; belongs to the ThiD family.</text>
</comment>
<dbReference type="GO" id="GO:0008972">
    <property type="term" value="F:phosphomethylpyrimidine kinase activity"/>
    <property type="evidence" value="ECO:0007669"/>
    <property type="project" value="UniProtKB-EC"/>
</dbReference>
<dbReference type="Gene3D" id="3.40.1190.20">
    <property type="match status" value="1"/>
</dbReference>
<dbReference type="InterPro" id="IPR004399">
    <property type="entry name" value="HMP/HMP-P_kinase_dom"/>
</dbReference>
<evidence type="ECO:0000256" key="19">
    <source>
        <dbReference type="ARBA" id="ARBA00047883"/>
    </source>
</evidence>
<comment type="catalytic activity">
    <reaction evidence="1">
        <text>4-amino-5-hydroxymethyl-2-methylpyrimidine + ATP = 4-amino-2-methyl-5-(phosphooxymethyl)pyrimidine + ADP + H(+)</text>
        <dbReference type="Rhea" id="RHEA:23096"/>
        <dbReference type="ChEBI" id="CHEBI:15378"/>
        <dbReference type="ChEBI" id="CHEBI:16892"/>
        <dbReference type="ChEBI" id="CHEBI:30616"/>
        <dbReference type="ChEBI" id="CHEBI:58354"/>
        <dbReference type="ChEBI" id="CHEBI:456216"/>
        <dbReference type="EC" id="2.7.1.49"/>
    </reaction>
</comment>
<keyword evidence="15" id="KW-0784">Thiamine biosynthesis</keyword>